<gene>
    <name evidence="2" type="ORF">SAMN05444581_105123</name>
</gene>
<feature type="coiled-coil region" evidence="1">
    <location>
        <begin position="5"/>
        <end position="32"/>
    </location>
</feature>
<keyword evidence="1" id="KW-0175">Coiled coil</keyword>
<sequence length="202" mass="22305">MTTLIDEARAILVDLNEKLEAARKKAAGIDVEIVGVSFAAHCDDAGARKTLDALNSKASAASLEIRSIEVAVSEAKRRVDLATTAEAAESEREKARQALALLDDFAKRGDQLQQALDKFIAKYSELTNDFRRLELLGYAPTSYALVKTNMQSAMKAALMPTDLRIEHLPPHARRDFRDVIEGWSRHVRMRASARLNKSTKAA</sequence>
<name>A0A1I3YAL0_9HYPH</name>
<proteinExistence type="predicted"/>
<protein>
    <submittedName>
        <fullName evidence="2">Uncharacterized protein</fullName>
    </submittedName>
</protein>
<evidence type="ECO:0000313" key="2">
    <source>
        <dbReference type="EMBL" id="SFK28813.1"/>
    </source>
</evidence>
<dbReference type="EMBL" id="FOSN01000005">
    <property type="protein sequence ID" value="SFK28813.1"/>
    <property type="molecule type" value="Genomic_DNA"/>
</dbReference>
<evidence type="ECO:0000313" key="3">
    <source>
        <dbReference type="Proteomes" id="UP000198755"/>
    </source>
</evidence>
<accession>A0A1I3YAL0</accession>
<dbReference type="AlphaFoldDB" id="A0A1I3YAL0"/>
<evidence type="ECO:0000256" key="1">
    <source>
        <dbReference type="SAM" id="Coils"/>
    </source>
</evidence>
<dbReference type="RefSeq" id="WP_091680614.1">
    <property type="nucleotide sequence ID" value="NZ_FOSN01000005.1"/>
</dbReference>
<keyword evidence="3" id="KW-1185">Reference proteome</keyword>
<organism evidence="2 3">
    <name type="scientific">Methylocapsa palsarum</name>
    <dbReference type="NCBI Taxonomy" id="1612308"/>
    <lineage>
        <taxon>Bacteria</taxon>
        <taxon>Pseudomonadati</taxon>
        <taxon>Pseudomonadota</taxon>
        <taxon>Alphaproteobacteria</taxon>
        <taxon>Hyphomicrobiales</taxon>
        <taxon>Beijerinckiaceae</taxon>
        <taxon>Methylocapsa</taxon>
    </lineage>
</organism>
<dbReference type="STRING" id="1612308.SAMN05444581_105123"/>
<dbReference type="Proteomes" id="UP000198755">
    <property type="component" value="Unassembled WGS sequence"/>
</dbReference>
<reference evidence="2 3" key="1">
    <citation type="submission" date="2016-10" db="EMBL/GenBank/DDBJ databases">
        <authorList>
            <person name="de Groot N.N."/>
        </authorList>
    </citation>
    <scope>NUCLEOTIDE SEQUENCE [LARGE SCALE GENOMIC DNA]</scope>
    <source>
        <strain evidence="2 3">NE2</strain>
    </source>
</reference>